<accession>A0A1V6TJ54</accession>
<dbReference type="EMBL" id="MLKD01000006">
    <property type="protein sequence ID" value="OQE25593.1"/>
    <property type="molecule type" value="Genomic_DNA"/>
</dbReference>
<proteinExistence type="predicted"/>
<dbReference type="OrthoDB" id="4499271at2759"/>
<protein>
    <recommendedName>
        <fullName evidence="3">Nucleotidyltransferase family protein</fullName>
    </recommendedName>
</protein>
<gene>
    <name evidence="1" type="ORF">PENSTE_c006G05514</name>
</gene>
<evidence type="ECO:0000313" key="2">
    <source>
        <dbReference type="Proteomes" id="UP000191285"/>
    </source>
</evidence>
<reference evidence="2" key="1">
    <citation type="journal article" date="2017" name="Nat. Microbiol.">
        <title>Global analysis of biosynthetic gene clusters reveals vast potential of secondary metabolite production in Penicillium species.</title>
        <authorList>
            <person name="Nielsen J.C."/>
            <person name="Grijseels S."/>
            <person name="Prigent S."/>
            <person name="Ji B."/>
            <person name="Dainat J."/>
            <person name="Nielsen K.F."/>
            <person name="Frisvad J.C."/>
            <person name="Workman M."/>
            <person name="Nielsen J."/>
        </authorList>
    </citation>
    <scope>NUCLEOTIDE SEQUENCE [LARGE SCALE GENOMIC DNA]</scope>
    <source>
        <strain evidence="2">IBT 24891</strain>
    </source>
</reference>
<dbReference type="AlphaFoldDB" id="A0A1V6TJ54"/>
<keyword evidence="2" id="KW-1185">Reference proteome</keyword>
<sequence>MTNLDKIPRIAGEIARMLDDEGVPNVLWGYAALGLVGQVKASTDIDFVVPDEYLEKAADALVKRGFELCTARKCPANDERKRARALAAVHFDNTPNHDSIGPVQFFPKSHILWWLKEIPTGHPSPDDEDLILTNDPNLPERPLARTTSSKARDLYSPEYEELVGPSGPWKDTYPIKILNPNSFTEALLLLYCRDFHNANDRDALQLGYDEYWKRLILPMAEIKEDKSAVFKKTLRPEFREAWKNFNMPAQPFGWEYFHEDLRKELQRKDMLPRFPGIYRLYQ</sequence>
<organism evidence="1 2">
    <name type="scientific">Penicillium steckii</name>
    <dbReference type="NCBI Taxonomy" id="303698"/>
    <lineage>
        <taxon>Eukaryota</taxon>
        <taxon>Fungi</taxon>
        <taxon>Dikarya</taxon>
        <taxon>Ascomycota</taxon>
        <taxon>Pezizomycotina</taxon>
        <taxon>Eurotiomycetes</taxon>
        <taxon>Eurotiomycetidae</taxon>
        <taxon>Eurotiales</taxon>
        <taxon>Aspergillaceae</taxon>
        <taxon>Penicillium</taxon>
    </lineage>
</organism>
<comment type="caution">
    <text evidence="1">The sequence shown here is derived from an EMBL/GenBank/DDBJ whole genome shotgun (WGS) entry which is preliminary data.</text>
</comment>
<dbReference type="Proteomes" id="UP000191285">
    <property type="component" value="Unassembled WGS sequence"/>
</dbReference>
<dbReference type="Gene3D" id="3.30.460.40">
    <property type="match status" value="1"/>
</dbReference>
<evidence type="ECO:0000313" key="1">
    <source>
        <dbReference type="EMBL" id="OQE25593.1"/>
    </source>
</evidence>
<name>A0A1V6TJ54_9EURO</name>
<evidence type="ECO:0008006" key="3">
    <source>
        <dbReference type="Google" id="ProtNLM"/>
    </source>
</evidence>